<sequence length="277" mass="30922">MRLGGYVKAPYDGPEQWAREASRLGFRATPSPIDYRADESTVAAYREAASKADIVIAEVGAWGNPLSQDDAVRKEAIAYAQRQLELADRIDARVCVNITGSRSDQWDGPHPDNFSDDTFALIVDSVREIIDGAKPTRSYYALETMPWAIPDSADSYLRLIQAIDRPRMAVHFDPVNMINSPRTFYRNGDMIRDFVAKLGPYIRNGHAKDIALGSKLTVHLSETIPGTGQLDYATFLTELNKLDPDLTLIIEHLDREEDFVQAYAHIKGVADKLNVPI</sequence>
<keyword evidence="3" id="KW-1185">Reference proteome</keyword>
<dbReference type="SUPFAM" id="SSF51658">
    <property type="entry name" value="Xylose isomerase-like"/>
    <property type="match status" value="1"/>
</dbReference>
<accession>A0A7Z2VIL9</accession>
<dbReference type="Pfam" id="PF01261">
    <property type="entry name" value="AP_endonuc_2"/>
    <property type="match status" value="1"/>
</dbReference>
<dbReference type="Proteomes" id="UP000502248">
    <property type="component" value="Chromosome"/>
</dbReference>
<gene>
    <name evidence="2" type="ORF">HH215_12255</name>
</gene>
<dbReference type="InterPro" id="IPR036237">
    <property type="entry name" value="Xyl_isomerase-like_sf"/>
</dbReference>
<dbReference type="InterPro" id="IPR050312">
    <property type="entry name" value="IolE/XylAMocC-like"/>
</dbReference>
<dbReference type="RefSeq" id="WP_169280165.1">
    <property type="nucleotide sequence ID" value="NZ_CP051680.1"/>
</dbReference>
<dbReference type="KEGG" id="cheb:HH215_12255"/>
<reference evidence="2 3" key="1">
    <citation type="submission" date="2020-04" db="EMBL/GenBank/DDBJ databases">
        <title>Genome sequencing of novel species.</title>
        <authorList>
            <person name="Heo J."/>
            <person name="Kim S.-J."/>
            <person name="Kim J.-S."/>
            <person name="Hong S.-B."/>
            <person name="Kwon S.-W."/>
        </authorList>
    </citation>
    <scope>NUCLEOTIDE SEQUENCE [LARGE SCALE GENOMIC DNA]</scope>
    <source>
        <strain evidence="2 3">MFER-1</strain>
    </source>
</reference>
<dbReference type="PANTHER" id="PTHR12110:SF21">
    <property type="entry name" value="XYLOSE ISOMERASE-LIKE TIM BARREL DOMAIN-CONTAINING PROTEIN"/>
    <property type="match status" value="1"/>
</dbReference>
<dbReference type="Gene3D" id="3.20.20.150">
    <property type="entry name" value="Divalent-metal-dependent TIM barrel enzymes"/>
    <property type="match status" value="1"/>
</dbReference>
<feature type="domain" description="Xylose isomerase-like TIM barrel" evidence="1">
    <location>
        <begin position="20"/>
        <end position="267"/>
    </location>
</feature>
<dbReference type="PANTHER" id="PTHR12110">
    <property type="entry name" value="HYDROXYPYRUVATE ISOMERASE"/>
    <property type="match status" value="1"/>
</dbReference>
<keyword evidence="2" id="KW-0413">Isomerase</keyword>
<evidence type="ECO:0000259" key="1">
    <source>
        <dbReference type="Pfam" id="PF01261"/>
    </source>
</evidence>
<protein>
    <submittedName>
        <fullName evidence="2">Sugar phosphate isomerase/epimerase</fullName>
    </submittedName>
</protein>
<dbReference type="AlphaFoldDB" id="A0A7Z2VIL9"/>
<organism evidence="2 3">
    <name type="scientific">Cohnella herbarum</name>
    <dbReference type="NCBI Taxonomy" id="2728023"/>
    <lineage>
        <taxon>Bacteria</taxon>
        <taxon>Bacillati</taxon>
        <taxon>Bacillota</taxon>
        <taxon>Bacilli</taxon>
        <taxon>Bacillales</taxon>
        <taxon>Paenibacillaceae</taxon>
        <taxon>Cohnella</taxon>
    </lineage>
</organism>
<dbReference type="EMBL" id="CP051680">
    <property type="protein sequence ID" value="QJD83878.1"/>
    <property type="molecule type" value="Genomic_DNA"/>
</dbReference>
<name>A0A7Z2VIL9_9BACL</name>
<dbReference type="GO" id="GO:0016853">
    <property type="term" value="F:isomerase activity"/>
    <property type="evidence" value="ECO:0007669"/>
    <property type="project" value="UniProtKB-KW"/>
</dbReference>
<evidence type="ECO:0000313" key="3">
    <source>
        <dbReference type="Proteomes" id="UP000502248"/>
    </source>
</evidence>
<proteinExistence type="predicted"/>
<evidence type="ECO:0000313" key="2">
    <source>
        <dbReference type="EMBL" id="QJD83878.1"/>
    </source>
</evidence>
<dbReference type="InterPro" id="IPR013022">
    <property type="entry name" value="Xyl_isomerase-like_TIM-brl"/>
</dbReference>